<evidence type="ECO:0000256" key="5">
    <source>
        <dbReference type="ARBA" id="ARBA00022490"/>
    </source>
</evidence>
<dbReference type="InterPro" id="IPR001180">
    <property type="entry name" value="CNH_dom"/>
</dbReference>
<evidence type="ECO:0000256" key="3">
    <source>
        <dbReference type="ARBA" id="ARBA00005719"/>
    </source>
</evidence>
<dbReference type="InterPro" id="IPR008271">
    <property type="entry name" value="Ser/Thr_kinase_AS"/>
</dbReference>
<dbReference type="SMART" id="SM00285">
    <property type="entry name" value="PBD"/>
    <property type="match status" value="1"/>
</dbReference>
<reference evidence="28" key="1">
    <citation type="submission" date="2018-01" db="EMBL/GenBank/DDBJ databases">
        <title>An insight into the sialome of Amazonian anophelines.</title>
        <authorList>
            <person name="Ribeiro J.M."/>
            <person name="Scarpassa V."/>
            <person name="Calvo E."/>
        </authorList>
    </citation>
    <scope>NUCLEOTIDE SEQUENCE</scope>
</reference>
<evidence type="ECO:0000256" key="7">
    <source>
        <dbReference type="ARBA" id="ARBA00022553"/>
    </source>
</evidence>
<dbReference type="InterPro" id="IPR011009">
    <property type="entry name" value="Kinase-like_dom_sf"/>
</dbReference>
<dbReference type="Gene3D" id="2.30.29.30">
    <property type="entry name" value="Pleckstrin-homology domain (PH domain)/Phosphotyrosine-binding domain (PTB)"/>
    <property type="match status" value="1"/>
</dbReference>
<dbReference type="PROSITE" id="PS50011">
    <property type="entry name" value="PROTEIN_KINASE_DOM"/>
    <property type="match status" value="1"/>
</dbReference>
<evidence type="ECO:0000256" key="13">
    <source>
        <dbReference type="ARBA" id="ARBA00022833"/>
    </source>
</evidence>
<dbReference type="Pfam" id="PF25346">
    <property type="entry name" value="PH_MRCK"/>
    <property type="match status" value="1"/>
</dbReference>
<feature type="region of interest" description="Disordered" evidence="21">
    <location>
        <begin position="483"/>
        <end position="522"/>
    </location>
</feature>
<dbReference type="InterPro" id="IPR000961">
    <property type="entry name" value="AGC-kinase_C"/>
</dbReference>
<feature type="domain" description="Phorbol-ester/DAG-type" evidence="24">
    <location>
        <begin position="1132"/>
        <end position="1182"/>
    </location>
</feature>
<dbReference type="InterPro" id="IPR000719">
    <property type="entry name" value="Prot_kinase_dom"/>
</dbReference>
<evidence type="ECO:0000256" key="15">
    <source>
        <dbReference type="ARBA" id="ARBA00022842"/>
    </source>
</evidence>
<evidence type="ECO:0000256" key="12">
    <source>
        <dbReference type="ARBA" id="ARBA00022777"/>
    </source>
</evidence>
<feature type="compositionally biased region" description="Low complexity" evidence="21">
    <location>
        <begin position="1032"/>
        <end position="1050"/>
    </location>
</feature>
<dbReference type="GO" id="GO:0008270">
    <property type="term" value="F:zinc ion binding"/>
    <property type="evidence" value="ECO:0007669"/>
    <property type="project" value="UniProtKB-KW"/>
</dbReference>
<dbReference type="Gene3D" id="3.30.60.20">
    <property type="match status" value="1"/>
</dbReference>
<evidence type="ECO:0000256" key="21">
    <source>
        <dbReference type="SAM" id="MobiDB-lite"/>
    </source>
</evidence>
<dbReference type="CDD" id="cd01243">
    <property type="entry name" value="PH_MRCK"/>
    <property type="match status" value="1"/>
</dbReference>
<dbReference type="InterPro" id="IPR000095">
    <property type="entry name" value="CRIB_dom"/>
</dbReference>
<dbReference type="InterPro" id="IPR057529">
    <property type="entry name" value="MRCK/ROCK_PH"/>
</dbReference>
<feature type="compositionally biased region" description="Basic and acidic residues" evidence="21">
    <location>
        <begin position="504"/>
        <end position="522"/>
    </location>
</feature>
<dbReference type="PROSITE" id="PS51285">
    <property type="entry name" value="AGC_KINASE_CTER"/>
    <property type="match status" value="1"/>
</dbReference>
<keyword evidence="13" id="KW-0862">Zinc</keyword>
<keyword evidence="16 20" id="KW-0175">Coiled coil</keyword>
<comment type="similarity">
    <text evidence="3">Belongs to the protein kinase superfamily. AGC Ser/Thr protein kinase family. DMPK subfamily.</text>
</comment>
<dbReference type="VEuPathDB" id="VectorBase:ADAC005799"/>
<dbReference type="EC" id="2.7.11.1" evidence="4"/>
<dbReference type="InterPro" id="IPR017892">
    <property type="entry name" value="Pkinase_C"/>
</dbReference>
<dbReference type="InterPro" id="IPR002219">
    <property type="entry name" value="PKC_DAG/PE"/>
</dbReference>
<dbReference type="GO" id="GO:0031032">
    <property type="term" value="P:actomyosin structure organization"/>
    <property type="evidence" value="ECO:0007669"/>
    <property type="project" value="TreeGrafter"/>
</dbReference>
<dbReference type="InterPro" id="IPR001849">
    <property type="entry name" value="PH_domain"/>
</dbReference>
<protein>
    <recommendedName>
        <fullName evidence="4">non-specific serine/threonine protein kinase</fullName>
        <ecNumber evidence="4">2.7.11.1</ecNumber>
    </recommendedName>
</protein>
<feature type="domain" description="AGC-kinase C-terminal" evidence="27">
    <location>
        <begin position="398"/>
        <end position="468"/>
    </location>
</feature>
<dbReference type="Pfam" id="PF00433">
    <property type="entry name" value="Pkinase_C"/>
    <property type="match status" value="1"/>
</dbReference>
<evidence type="ECO:0000256" key="6">
    <source>
        <dbReference type="ARBA" id="ARBA00022527"/>
    </source>
</evidence>
<feature type="coiled-coil region" evidence="20">
    <location>
        <begin position="958"/>
        <end position="985"/>
    </location>
</feature>
<dbReference type="FunFam" id="2.30.29.30:FF:000032">
    <property type="entry name" value="Non-specific serine/threonine protein kinase"/>
    <property type="match status" value="1"/>
</dbReference>
<feature type="coiled-coil region" evidence="20">
    <location>
        <begin position="750"/>
        <end position="845"/>
    </location>
</feature>
<dbReference type="Pfam" id="PF00780">
    <property type="entry name" value="CNH"/>
    <property type="match status" value="1"/>
</dbReference>
<dbReference type="InterPro" id="IPR017441">
    <property type="entry name" value="Protein_kinase_ATP_BS"/>
</dbReference>
<evidence type="ECO:0000259" key="27">
    <source>
        <dbReference type="PROSITE" id="PS51285"/>
    </source>
</evidence>
<evidence type="ECO:0000256" key="1">
    <source>
        <dbReference type="ARBA" id="ARBA00001946"/>
    </source>
</evidence>
<feature type="compositionally biased region" description="Pro residues" evidence="21">
    <location>
        <begin position="1737"/>
        <end position="1747"/>
    </location>
</feature>
<evidence type="ECO:0000256" key="18">
    <source>
        <dbReference type="ARBA" id="ARBA00048679"/>
    </source>
</evidence>
<keyword evidence="8" id="KW-0808">Transferase</keyword>
<dbReference type="SUPFAM" id="SSF57889">
    <property type="entry name" value="Cysteine-rich domain"/>
    <property type="match status" value="1"/>
</dbReference>
<dbReference type="FunFam" id="3.30.200.20:FF:000017">
    <property type="entry name" value="Non-specific serine/threonine protein kinase"/>
    <property type="match status" value="1"/>
</dbReference>
<dbReference type="GO" id="GO:0005524">
    <property type="term" value="F:ATP binding"/>
    <property type="evidence" value="ECO:0007669"/>
    <property type="project" value="UniProtKB-UniRule"/>
</dbReference>
<dbReference type="GO" id="GO:0005856">
    <property type="term" value="C:cytoskeleton"/>
    <property type="evidence" value="ECO:0007669"/>
    <property type="project" value="TreeGrafter"/>
</dbReference>
<organism evidence="28">
    <name type="scientific">Anopheles darlingi</name>
    <name type="common">Mosquito</name>
    <dbReference type="NCBI Taxonomy" id="43151"/>
    <lineage>
        <taxon>Eukaryota</taxon>
        <taxon>Metazoa</taxon>
        <taxon>Ecdysozoa</taxon>
        <taxon>Arthropoda</taxon>
        <taxon>Hexapoda</taxon>
        <taxon>Insecta</taxon>
        <taxon>Pterygota</taxon>
        <taxon>Neoptera</taxon>
        <taxon>Endopterygota</taxon>
        <taxon>Diptera</taxon>
        <taxon>Nematocera</taxon>
        <taxon>Culicoidea</taxon>
        <taxon>Culicidae</taxon>
        <taxon>Anophelinae</taxon>
        <taxon>Anopheles</taxon>
    </lineage>
</organism>
<dbReference type="Pfam" id="PF00130">
    <property type="entry name" value="C1_1"/>
    <property type="match status" value="1"/>
</dbReference>
<feature type="compositionally biased region" description="Low complexity" evidence="21">
    <location>
        <begin position="1809"/>
        <end position="1820"/>
    </location>
</feature>
<evidence type="ECO:0000256" key="11">
    <source>
        <dbReference type="ARBA" id="ARBA00022771"/>
    </source>
</evidence>
<dbReference type="CDD" id="cd00132">
    <property type="entry name" value="CRIB"/>
    <property type="match status" value="1"/>
</dbReference>
<dbReference type="EMBL" id="GGFL01003683">
    <property type="protein sequence ID" value="MBW67861.1"/>
    <property type="molecule type" value="Transcribed_RNA"/>
</dbReference>
<dbReference type="FunFam" id="1.10.510.10:FF:000014">
    <property type="entry name" value="Non-specific serine/threonine protein kinase"/>
    <property type="match status" value="1"/>
</dbReference>
<evidence type="ECO:0000259" key="26">
    <source>
        <dbReference type="PROSITE" id="PS50219"/>
    </source>
</evidence>
<evidence type="ECO:0000256" key="19">
    <source>
        <dbReference type="PROSITE-ProRule" id="PRU10141"/>
    </source>
</evidence>
<dbReference type="CDD" id="cd20809">
    <property type="entry name" value="C1_MRCK"/>
    <property type="match status" value="1"/>
</dbReference>
<comment type="catalytic activity">
    <reaction evidence="18">
        <text>L-seryl-[protein] + ATP = O-phospho-L-seryl-[protein] + ADP + H(+)</text>
        <dbReference type="Rhea" id="RHEA:17989"/>
        <dbReference type="Rhea" id="RHEA-COMP:9863"/>
        <dbReference type="Rhea" id="RHEA-COMP:11604"/>
        <dbReference type="ChEBI" id="CHEBI:15378"/>
        <dbReference type="ChEBI" id="CHEBI:29999"/>
        <dbReference type="ChEBI" id="CHEBI:30616"/>
        <dbReference type="ChEBI" id="CHEBI:83421"/>
        <dbReference type="ChEBI" id="CHEBI:456216"/>
        <dbReference type="EC" id="2.7.11.1"/>
    </reaction>
</comment>
<dbReference type="SUPFAM" id="SSF50729">
    <property type="entry name" value="PH domain-like"/>
    <property type="match status" value="1"/>
</dbReference>
<keyword evidence="6" id="KW-0723">Serine/threonine-protein kinase</keyword>
<evidence type="ECO:0000313" key="28">
    <source>
        <dbReference type="EMBL" id="MBW67861.1"/>
    </source>
</evidence>
<evidence type="ECO:0000256" key="9">
    <source>
        <dbReference type="ARBA" id="ARBA00022723"/>
    </source>
</evidence>
<name>A0A2M4CRR9_ANODA</name>
<dbReference type="GO" id="GO:0004674">
    <property type="term" value="F:protein serine/threonine kinase activity"/>
    <property type="evidence" value="ECO:0007669"/>
    <property type="project" value="UniProtKB-KW"/>
</dbReference>
<comment type="catalytic activity">
    <reaction evidence="17">
        <text>L-threonyl-[protein] + ATP = O-phospho-L-threonyl-[protein] + ADP + H(+)</text>
        <dbReference type="Rhea" id="RHEA:46608"/>
        <dbReference type="Rhea" id="RHEA-COMP:11060"/>
        <dbReference type="Rhea" id="RHEA-COMP:11605"/>
        <dbReference type="ChEBI" id="CHEBI:15378"/>
        <dbReference type="ChEBI" id="CHEBI:30013"/>
        <dbReference type="ChEBI" id="CHEBI:30616"/>
        <dbReference type="ChEBI" id="CHEBI:61977"/>
        <dbReference type="ChEBI" id="CHEBI:456216"/>
        <dbReference type="EC" id="2.7.11.1"/>
    </reaction>
</comment>
<feature type="compositionally biased region" description="Low complexity" evidence="21">
    <location>
        <begin position="1096"/>
        <end position="1106"/>
    </location>
</feature>
<evidence type="ECO:0000259" key="22">
    <source>
        <dbReference type="PROSITE" id="PS50003"/>
    </source>
</evidence>
<dbReference type="SUPFAM" id="SSF56112">
    <property type="entry name" value="Protein kinase-like (PK-like)"/>
    <property type="match status" value="1"/>
</dbReference>
<dbReference type="SMART" id="SM00233">
    <property type="entry name" value="PH"/>
    <property type="match status" value="1"/>
</dbReference>
<accession>A0A2M4CRR9</accession>
<evidence type="ECO:0000259" key="23">
    <source>
        <dbReference type="PROSITE" id="PS50011"/>
    </source>
</evidence>
<evidence type="ECO:0000256" key="14">
    <source>
        <dbReference type="ARBA" id="ARBA00022840"/>
    </source>
</evidence>
<dbReference type="PROSITE" id="PS00108">
    <property type="entry name" value="PROTEIN_KINASE_ST"/>
    <property type="match status" value="1"/>
</dbReference>
<evidence type="ECO:0000256" key="20">
    <source>
        <dbReference type="SAM" id="Coils"/>
    </source>
</evidence>
<comment type="subcellular location">
    <subcellularLocation>
        <location evidence="2">Cytoplasm</location>
    </subcellularLocation>
</comment>
<dbReference type="SMART" id="SM00036">
    <property type="entry name" value="CNH"/>
    <property type="match status" value="1"/>
</dbReference>
<dbReference type="PROSITE" id="PS00479">
    <property type="entry name" value="ZF_DAG_PE_1"/>
    <property type="match status" value="1"/>
</dbReference>
<keyword evidence="7" id="KW-0597">Phosphoprotein</keyword>
<dbReference type="Pfam" id="PF15796">
    <property type="entry name" value="KELK"/>
    <property type="match status" value="1"/>
</dbReference>
<dbReference type="InterPro" id="IPR050839">
    <property type="entry name" value="Rho-assoc_Ser/Thr_Kinase"/>
</dbReference>
<evidence type="ECO:0000259" key="24">
    <source>
        <dbReference type="PROSITE" id="PS50081"/>
    </source>
</evidence>
<keyword evidence="11" id="KW-0863">Zinc-finger</keyword>
<feature type="domain" description="CNH" evidence="26">
    <location>
        <begin position="1346"/>
        <end position="1632"/>
    </location>
</feature>
<proteinExistence type="inferred from homology"/>
<dbReference type="SMART" id="SM00109">
    <property type="entry name" value="C1"/>
    <property type="match status" value="1"/>
</dbReference>
<keyword evidence="5" id="KW-0963">Cytoplasm</keyword>
<dbReference type="SMART" id="SM00133">
    <property type="entry name" value="S_TK_X"/>
    <property type="match status" value="1"/>
</dbReference>
<comment type="cofactor">
    <cofactor evidence="1">
        <name>Mg(2+)</name>
        <dbReference type="ChEBI" id="CHEBI:18420"/>
    </cofactor>
</comment>
<dbReference type="InterPro" id="IPR031597">
    <property type="entry name" value="KELK"/>
</dbReference>
<dbReference type="SMART" id="SM00220">
    <property type="entry name" value="S_TKc"/>
    <property type="match status" value="1"/>
</dbReference>
<feature type="domain" description="PH" evidence="22">
    <location>
        <begin position="1202"/>
        <end position="1320"/>
    </location>
</feature>
<dbReference type="Pfam" id="PF00069">
    <property type="entry name" value="Pkinase"/>
    <property type="match status" value="1"/>
</dbReference>
<evidence type="ECO:0000256" key="10">
    <source>
        <dbReference type="ARBA" id="ARBA00022741"/>
    </source>
</evidence>
<feature type="region of interest" description="Disordered" evidence="21">
    <location>
        <begin position="1032"/>
        <end position="1106"/>
    </location>
</feature>
<dbReference type="GO" id="GO:0106310">
    <property type="term" value="F:protein serine kinase activity"/>
    <property type="evidence" value="ECO:0007669"/>
    <property type="project" value="RHEA"/>
</dbReference>
<feature type="compositionally biased region" description="Gly residues" evidence="21">
    <location>
        <begin position="488"/>
        <end position="497"/>
    </location>
</feature>
<dbReference type="PROSITE" id="PS00107">
    <property type="entry name" value="PROTEIN_KINASE_ATP"/>
    <property type="match status" value="1"/>
</dbReference>
<feature type="coiled-coil region" evidence="20">
    <location>
        <begin position="569"/>
        <end position="701"/>
    </location>
</feature>
<evidence type="ECO:0000256" key="2">
    <source>
        <dbReference type="ARBA" id="ARBA00004496"/>
    </source>
</evidence>
<dbReference type="InterPro" id="IPR011993">
    <property type="entry name" value="PH-like_dom_sf"/>
</dbReference>
<dbReference type="CDD" id="cd05597">
    <property type="entry name" value="STKc_DMPK_like"/>
    <property type="match status" value="1"/>
</dbReference>
<feature type="region of interest" description="Disordered" evidence="21">
    <location>
        <begin position="1722"/>
        <end position="1835"/>
    </location>
</feature>
<dbReference type="VEuPathDB" id="VectorBase:ADAC005796"/>
<dbReference type="FunFam" id="3.30.60.20:FF:000005">
    <property type="entry name" value="Non-specific serine/threonine protein kinase"/>
    <property type="match status" value="1"/>
</dbReference>
<sequence length="1835" mass="207232">MAADQKDVLAGLNLSKLSVQSPAVRLKELENLILDQVNKSNANNNINNSSSNGTSSPLFRSMLGGAVIAAGLSAEKFLSVETMLDCLLVLYDECANSSLRREKTVSDFIELMKSVVQSIKQLRLSREDFEVLKVIGRGAFGEVCVVRMHHTSQIYAMKILNKWEMLKRAETACFREERDVLVFGDRRWITNLHYAFQDDINLYLIMDYYCGGDLLTLLSKFEDRLPEDMARFYIAEMVLAIHSIHELKYVHRDIKPDNIVLDASGHVRLADFGSCLRLGPHGTVQSNVAVGTPDYISPEILRAMEDGQGKYGPECDWWSLGVCMYEMLFGETPFYAESLVETYGKIMNHKNSFDFPNDDEEYGVSEQAKDLIRRLICAPEYRLGQNGIEDFKAHPWFEGINWETIRNGQAPYIPEVSSPTDTSNFDVDDADIKLSDAVPPTTNPAFSGHHLPFVGFTFTKDSSLSDVGKLSRAISSSINQTVIPSTTVGGGGGGAGTGPLAPLKLEKHGSEEKQRLSPDSTRKLQDEINILTKRNCELESQIKSFERVGAVSLGGGSSDSVDGQVDAKLKEFEKTIRFLRQEKEDLQKEHQDSLDRLKQQDKELKDALEQRKLAMAEYTEVTDKLSDLRQQKQKLSRQVRDKEEELEVTMQKVDTLRSELRKTDKLRREQDARVQDLISELNRERQQRERSEECYRQLQLEARSRSSSELGSSNSLGISSSDSIRLEIDRLEVEYSEKINQQQTRYNIEISALRDQLNEADNHRELLQRELQQAREKLDSSRLESLTDSEETILELRKRHEREKKILLDDNRKLISDLEMISEANRRLTTERLQMESEYEDLRNKRQAFSQWERQISEIIQWVSDEKDARGYLQALATKMTEELEYLKHSGPLNHNASDNKNWRNRRSQKLDKMELLNLQSSLQNEIQAKAAISEELTRTRTDLLAAQKDLLETRQICETIGGELKRKENAIKELQQRLESNEGFLERPSSQMSYLDHFLKESGGVGSGGGGAGSSSTTHTNSTLAINMVQQQPQPTAQSNSQQQQQLQSHHTYSNQQLLLQPQQQEQQQPQPMHHSNYSMESEDGDVEDNNRGHSLSSSKSNLSDHSLSMHSVMMSHQQDLHSHRAQKSKVHQFLVRTFSSPTKCNHCTSLMVGLTRQGVVCELCGFACHMICCPKVPTQCPVPSDQTKRPLGIDPTRGIGTAYEGYVKVPKLDAVKRGWVRQFVVVCDFKLFLYDISADRSALPSVHVTQVLDMRDPEFTVSGVRESDVIHATKKDVPCIFRITTSLLDGGPSLQTLMLADTESEKAKWVVALSELHRILKRNNLPNTAIFRVREVLDSKVSAIRSALSALIIDPERILLGTEDGLFCLDLDRSQIARIGESKKVYQLWYIAEEQLLVILCGKQRHLRLLPIRALETADVEWIKVAESKNCITACTGVIERGPQPVFCVVLALKRQNTSQIVVYVINRNRSRHHKMCEFTVAYPVQSLQVLSDMRLAVGHQSGFTAYCLQGAAQAMPLVHPENQLNNFLNFSGVDAWRVIEIQSGHGNNVHGEYLLVFQTLAIYVDLQGRKSRDREIMYPAVPKHITYCDGHLLVYSETHLDIFNTQTAEWVQSIGLKRSRPLMNNGSLTLTYLNDSVHVVYLANMHTRELLNLSPCDRDGRLKSKRFSLREPNRTIRTSTDRRSKLISAPTNFNHISHMGPGDGIQKQRLLDLPTTIETADQSSQQRIATMRHAPPPPRAPPRPSMIHPLNGSNNSLPGAKRTAPARPRDHPPSLPRSPSPLGSMSSLHDVLKVSVADMQSESRQSVASNNSSSVSTPPSPTNDRLSSSYDS</sequence>
<dbReference type="Gene3D" id="1.10.510.10">
    <property type="entry name" value="Transferase(Phosphotransferase) domain 1"/>
    <property type="match status" value="1"/>
</dbReference>
<keyword evidence="12" id="KW-0418">Kinase</keyword>
<dbReference type="InterPro" id="IPR046349">
    <property type="entry name" value="C1-like_sf"/>
</dbReference>
<keyword evidence="10 19" id="KW-0547">Nucleotide-binding</keyword>
<evidence type="ECO:0000256" key="8">
    <source>
        <dbReference type="ARBA" id="ARBA00022679"/>
    </source>
</evidence>
<dbReference type="PROSITE" id="PS50003">
    <property type="entry name" value="PH_DOMAIN"/>
    <property type="match status" value="1"/>
</dbReference>
<feature type="domain" description="Protein kinase" evidence="23">
    <location>
        <begin position="129"/>
        <end position="397"/>
    </location>
</feature>
<keyword evidence="14 19" id="KW-0067">ATP-binding</keyword>
<evidence type="ECO:0000259" key="25">
    <source>
        <dbReference type="PROSITE" id="PS50108"/>
    </source>
</evidence>
<dbReference type="VEuPathDB" id="VectorBase:ADAR2_007055"/>
<feature type="compositionally biased region" description="Polar residues" evidence="21">
    <location>
        <begin position="1722"/>
        <end position="1731"/>
    </location>
</feature>
<dbReference type="PROSITE" id="PS50108">
    <property type="entry name" value="CRIB"/>
    <property type="match status" value="1"/>
</dbReference>
<dbReference type="Gene3D" id="3.30.200.20">
    <property type="entry name" value="Phosphorylase Kinase, domain 1"/>
    <property type="match status" value="1"/>
</dbReference>
<feature type="compositionally biased region" description="Low complexity" evidence="21">
    <location>
        <begin position="1057"/>
        <end position="1073"/>
    </location>
</feature>
<dbReference type="GO" id="GO:0005737">
    <property type="term" value="C:cytoplasm"/>
    <property type="evidence" value="ECO:0007669"/>
    <property type="project" value="UniProtKB-SubCell"/>
</dbReference>
<keyword evidence="9" id="KW-0479">Metal-binding</keyword>
<keyword evidence="15" id="KW-0460">Magnesium</keyword>
<evidence type="ECO:0000256" key="4">
    <source>
        <dbReference type="ARBA" id="ARBA00012513"/>
    </source>
</evidence>
<evidence type="ECO:0000256" key="16">
    <source>
        <dbReference type="ARBA" id="ARBA00023054"/>
    </source>
</evidence>
<feature type="binding site" evidence="19">
    <location>
        <position position="158"/>
    </location>
    <ligand>
        <name>ATP</name>
        <dbReference type="ChEBI" id="CHEBI:30616"/>
    </ligand>
</feature>
<dbReference type="PANTHER" id="PTHR22988:SF66">
    <property type="entry name" value="SERINE_THREONINE-PROTEIN KINASE GENGHIS KHAN"/>
    <property type="match status" value="1"/>
</dbReference>
<feature type="domain" description="CRIB" evidence="25">
    <location>
        <begin position="1690"/>
        <end position="1703"/>
    </location>
</feature>
<dbReference type="PANTHER" id="PTHR22988">
    <property type="entry name" value="MYOTONIC DYSTROPHY S/T KINASE-RELATED"/>
    <property type="match status" value="1"/>
</dbReference>
<evidence type="ECO:0000256" key="17">
    <source>
        <dbReference type="ARBA" id="ARBA00047899"/>
    </source>
</evidence>
<dbReference type="PROSITE" id="PS50219">
    <property type="entry name" value="CNH"/>
    <property type="match status" value="1"/>
</dbReference>
<dbReference type="PROSITE" id="PS50081">
    <property type="entry name" value="ZF_DAG_PE_2"/>
    <property type="match status" value="1"/>
</dbReference>